<dbReference type="PROSITE" id="PS00092">
    <property type="entry name" value="N6_MTASE"/>
    <property type="match status" value="1"/>
</dbReference>
<evidence type="ECO:0008006" key="3">
    <source>
        <dbReference type="Google" id="ProtNLM"/>
    </source>
</evidence>
<dbReference type="CDD" id="cd02440">
    <property type="entry name" value="AdoMet_MTases"/>
    <property type="match status" value="1"/>
</dbReference>
<dbReference type="Gene3D" id="3.40.50.150">
    <property type="entry name" value="Vaccinia Virus protein VP39"/>
    <property type="match status" value="1"/>
</dbReference>
<evidence type="ECO:0000313" key="1">
    <source>
        <dbReference type="EMBL" id="TDH23674.1"/>
    </source>
</evidence>
<protein>
    <recommendedName>
        <fullName evidence="3">Methyltransferase</fullName>
    </recommendedName>
</protein>
<proteinExistence type="predicted"/>
<sequence length="261" mass="28787">MTVLAETITDLDCEVELDPALRSYRTMQELLDDLRARADEARRAAGALPWTITSVVNGNNADLIAHIAPLYIPPGSLVRDVTWGKGAFWKKMDTGSISLVGSDIAPHVAVGDVLLADFRALPDADESADVVVLDPPYIHNPGKHQTDSRYNNAATTGGMSHKDIRALYGDGMAEAMRVLKPGGRLLVKGKDEVESGRQCWSHAELRGDAESMGLYARDFFILVPPARTSMNRWSTQKHARKVHSFLWVFEKKVPKRARRAA</sequence>
<dbReference type="SUPFAM" id="SSF53335">
    <property type="entry name" value="S-adenosyl-L-methionine-dependent methyltransferases"/>
    <property type="match status" value="1"/>
</dbReference>
<name>A0A4R5PE35_9MYCO</name>
<comment type="caution">
    <text evidence="1">The sequence shown here is derived from an EMBL/GenBank/DDBJ whole genome shotgun (WGS) entry which is preliminary data.</text>
</comment>
<dbReference type="EMBL" id="RXLR01000010">
    <property type="protein sequence ID" value="TDH23674.1"/>
    <property type="molecule type" value="Genomic_DNA"/>
</dbReference>
<reference evidence="1 2" key="1">
    <citation type="journal article" date="2019" name="Sci. Rep.">
        <title>Extended insight into the Mycobacterium chelonae-abscessus complex through whole genome sequencing of Mycobacterium salmoniphilum outbreak and Mycobacterium salmoniphilum-like strains.</title>
        <authorList>
            <person name="Behra P.R.K."/>
            <person name="Das S."/>
            <person name="Pettersson B.M.F."/>
            <person name="Shirreff L."/>
            <person name="DuCote T."/>
            <person name="Jacobsson K.G."/>
            <person name="Ennis D.G."/>
            <person name="Kirsebom L.A."/>
        </authorList>
    </citation>
    <scope>NUCLEOTIDE SEQUENCE [LARGE SCALE GENOMIC DNA]</scope>
    <source>
        <strain evidence="1 2">DSM 45524</strain>
    </source>
</reference>
<dbReference type="AlphaFoldDB" id="A0A4R5PE35"/>
<dbReference type="Proteomes" id="UP000295627">
    <property type="component" value="Unassembled WGS sequence"/>
</dbReference>
<dbReference type="GO" id="GO:0032259">
    <property type="term" value="P:methylation"/>
    <property type="evidence" value="ECO:0007669"/>
    <property type="project" value="InterPro"/>
</dbReference>
<gene>
    <name evidence="1" type="ORF">EJ571_05245</name>
</gene>
<dbReference type="InterPro" id="IPR029063">
    <property type="entry name" value="SAM-dependent_MTases_sf"/>
</dbReference>
<dbReference type="RefSeq" id="WP_078334763.1">
    <property type="nucleotide sequence ID" value="NZ_MAFQ01000008.1"/>
</dbReference>
<organism evidence="1 2">
    <name type="scientific">Mycobacteroides franklinii</name>
    <dbReference type="NCBI Taxonomy" id="948102"/>
    <lineage>
        <taxon>Bacteria</taxon>
        <taxon>Bacillati</taxon>
        <taxon>Actinomycetota</taxon>
        <taxon>Actinomycetes</taxon>
        <taxon>Mycobacteriales</taxon>
        <taxon>Mycobacteriaceae</taxon>
        <taxon>Mycobacteroides</taxon>
    </lineage>
</organism>
<dbReference type="InterPro" id="IPR002052">
    <property type="entry name" value="DNA_methylase_N6_adenine_CS"/>
</dbReference>
<dbReference type="GO" id="GO:0008168">
    <property type="term" value="F:methyltransferase activity"/>
    <property type="evidence" value="ECO:0007669"/>
    <property type="project" value="InterPro"/>
</dbReference>
<evidence type="ECO:0000313" key="2">
    <source>
        <dbReference type="Proteomes" id="UP000295627"/>
    </source>
</evidence>
<dbReference type="GO" id="GO:0003676">
    <property type="term" value="F:nucleic acid binding"/>
    <property type="evidence" value="ECO:0007669"/>
    <property type="project" value="InterPro"/>
</dbReference>
<accession>A0A4R5PE35</accession>